<dbReference type="PANTHER" id="PTHR46492:SF1">
    <property type="entry name" value="DYNEIN AXONEMAL ASSEMBLY FACTOR 4"/>
    <property type="match status" value="1"/>
</dbReference>
<feature type="region of interest" description="Disordered" evidence="3">
    <location>
        <begin position="1"/>
        <end position="150"/>
    </location>
</feature>
<evidence type="ECO:0000313" key="5">
    <source>
        <dbReference type="Proteomes" id="UP000765507"/>
    </source>
</evidence>
<dbReference type="GO" id="GO:0007507">
    <property type="term" value="P:heart development"/>
    <property type="evidence" value="ECO:0007669"/>
    <property type="project" value="TreeGrafter"/>
</dbReference>
<dbReference type="Gene3D" id="1.25.40.10">
    <property type="entry name" value="Tetratricopeptide repeat domain"/>
    <property type="match status" value="1"/>
</dbReference>
<dbReference type="InterPro" id="IPR019734">
    <property type="entry name" value="TPR_rpt"/>
</dbReference>
<dbReference type="InterPro" id="IPR011990">
    <property type="entry name" value="TPR-like_helical_dom_sf"/>
</dbReference>
<dbReference type="GO" id="GO:0005576">
    <property type="term" value="C:extracellular region"/>
    <property type="evidence" value="ECO:0007669"/>
    <property type="project" value="GOC"/>
</dbReference>
<feature type="compositionally biased region" description="Low complexity" evidence="3">
    <location>
        <begin position="26"/>
        <end position="45"/>
    </location>
</feature>
<dbReference type="GO" id="GO:0007368">
    <property type="term" value="P:determination of left/right symmetry"/>
    <property type="evidence" value="ECO:0007669"/>
    <property type="project" value="TreeGrafter"/>
</dbReference>
<feature type="non-terminal residue" evidence="4">
    <location>
        <position position="533"/>
    </location>
</feature>
<organism evidence="4 5">
    <name type="scientific">Chelydra serpentina</name>
    <name type="common">Snapping turtle</name>
    <name type="synonym">Testudo serpentina</name>
    <dbReference type="NCBI Taxonomy" id="8475"/>
    <lineage>
        <taxon>Eukaryota</taxon>
        <taxon>Metazoa</taxon>
        <taxon>Chordata</taxon>
        <taxon>Craniata</taxon>
        <taxon>Vertebrata</taxon>
        <taxon>Euteleostomi</taxon>
        <taxon>Archelosauria</taxon>
        <taxon>Testudinata</taxon>
        <taxon>Testudines</taxon>
        <taxon>Cryptodira</taxon>
        <taxon>Durocryptodira</taxon>
        <taxon>Americhelydia</taxon>
        <taxon>Chelydroidea</taxon>
        <taxon>Chelydridae</taxon>
        <taxon>Chelydra</taxon>
    </lineage>
</organism>
<comment type="caution">
    <text evidence="4">The sequence shown here is derived from an EMBL/GenBank/DDBJ whole genome shotgun (WGS) entry which is preliminary data.</text>
</comment>
<feature type="repeat" description="TPR" evidence="1">
    <location>
        <begin position="479"/>
        <end position="512"/>
    </location>
</feature>
<evidence type="ECO:0000313" key="4">
    <source>
        <dbReference type="EMBL" id="KAG6939742.1"/>
    </source>
</evidence>
<feature type="coiled-coil region" evidence="2">
    <location>
        <begin position="214"/>
        <end position="304"/>
    </location>
</feature>
<keyword evidence="2" id="KW-0175">Coiled coil</keyword>
<dbReference type="EMBL" id="JAHGAV010000009">
    <property type="protein sequence ID" value="KAG6939742.1"/>
    <property type="molecule type" value="Genomic_DNA"/>
</dbReference>
<reference evidence="4 5" key="1">
    <citation type="journal article" date="2020" name="G3 (Bethesda)">
        <title>Draft Genome of the Common Snapping Turtle, Chelydra serpentina, a Model for Phenotypic Plasticity in Reptiles.</title>
        <authorList>
            <person name="Das D."/>
            <person name="Singh S.K."/>
            <person name="Bierstedt J."/>
            <person name="Erickson A."/>
            <person name="Galli G.L.J."/>
            <person name="Crossley D.A. 2nd"/>
            <person name="Rhen T."/>
        </authorList>
    </citation>
    <scope>NUCLEOTIDE SEQUENCE [LARGE SCALE GENOMIC DNA]</scope>
    <source>
        <strain evidence="4">KW</strain>
    </source>
</reference>
<dbReference type="GO" id="GO:0003351">
    <property type="term" value="P:epithelial cilium movement involved in extracellular fluid movement"/>
    <property type="evidence" value="ECO:0007669"/>
    <property type="project" value="TreeGrafter"/>
</dbReference>
<dbReference type="SUPFAM" id="SSF49764">
    <property type="entry name" value="HSP20-like chaperones"/>
    <property type="match status" value="1"/>
</dbReference>
<evidence type="ECO:0000256" key="2">
    <source>
        <dbReference type="SAM" id="Coils"/>
    </source>
</evidence>
<keyword evidence="5" id="KW-1185">Reference proteome</keyword>
<accession>A0A8T1TE50</accession>
<evidence type="ECO:0000256" key="3">
    <source>
        <dbReference type="SAM" id="MobiDB-lite"/>
    </source>
</evidence>
<dbReference type="InterPro" id="IPR008978">
    <property type="entry name" value="HSP20-like_chaperone"/>
</dbReference>
<proteinExistence type="predicted"/>
<name>A0A8T1TE50_CHESE</name>
<sequence>GRRARHMPAICRGLAQLRAPSPLEQSPGRSARSSRPWAAAERSPPCASPSRAQTLQSLAAPRGRPGLRRPRQPKQEAEEAGCGPAAAATSKRLDSCCRGSHAPPSVMSAEQEKDPIALKRSRGGDSGLDGLGGPGVQLGSPDKKKRKSNTQVNVPPFLFEAILYAPIDDISSTAKIRNETIFFTLYKKEVGMWESLIMENGDKEKMQRIRENAVIKAQEKADEEEKSKAVTKREHKKYALEATMKLEETERKRIENLKEEERKKVTEELEIWKEKQRNEEKQRRIQKEEKIHRERKLIEEKKKQEINKTKTLNAGTSKTRSIPTRAGSSGNIFSEKLKEESFPAPRSTSTIKISFTSRVFPTALRESRVAEEEEWLHKQAEARRAMNANFSELKDLNDEEKNPDWLKDKGNKMFATGNYLAAVNAYNLAILLNNKIPVLYLNRAACHLKLRNLHKTIEDSSKALELLIPPVPDNADARVKAYVRRGTAFCQLELYAEGLQDYEAALKIDPTNKTLEQDAEKIQHIINGTAQDS</sequence>
<dbReference type="FunFam" id="1.25.40.10:FF:000176">
    <property type="entry name" value="dynein assembly factor 4, axonemal isoform X1"/>
    <property type="match status" value="1"/>
</dbReference>
<dbReference type="SMART" id="SM00028">
    <property type="entry name" value="TPR"/>
    <property type="match status" value="3"/>
</dbReference>
<protein>
    <submittedName>
        <fullName evidence="4">Dyslexia susceptibility 1 candidate 1</fullName>
    </submittedName>
</protein>
<dbReference type="GO" id="GO:0036158">
    <property type="term" value="P:outer dynein arm assembly"/>
    <property type="evidence" value="ECO:0007669"/>
    <property type="project" value="TreeGrafter"/>
</dbReference>
<keyword evidence="1" id="KW-0802">TPR repeat</keyword>
<dbReference type="OrthoDB" id="348005at2759"/>
<dbReference type="InterPro" id="IPR052004">
    <property type="entry name" value="Dynein_assembly_factor_4"/>
</dbReference>
<dbReference type="PANTHER" id="PTHR46492">
    <property type="entry name" value="DYNEIN ASSEMBLY FACTOR 4, AXONEMAL"/>
    <property type="match status" value="1"/>
</dbReference>
<dbReference type="GO" id="GO:0030331">
    <property type="term" value="F:nuclear estrogen receptor binding"/>
    <property type="evidence" value="ECO:0007669"/>
    <property type="project" value="TreeGrafter"/>
</dbReference>
<dbReference type="Proteomes" id="UP000765507">
    <property type="component" value="Unassembled WGS sequence"/>
</dbReference>
<gene>
    <name evidence="4" type="primary">DYX1C1</name>
    <name evidence="4" type="ORF">G0U57_021724</name>
</gene>
<dbReference type="GO" id="GO:0036159">
    <property type="term" value="P:inner dynein arm assembly"/>
    <property type="evidence" value="ECO:0007669"/>
    <property type="project" value="TreeGrafter"/>
</dbReference>
<dbReference type="SUPFAM" id="SSF48452">
    <property type="entry name" value="TPR-like"/>
    <property type="match status" value="1"/>
</dbReference>
<feature type="compositionally biased region" description="Gly residues" evidence="3">
    <location>
        <begin position="124"/>
        <end position="136"/>
    </location>
</feature>
<evidence type="ECO:0000256" key="1">
    <source>
        <dbReference type="PROSITE-ProRule" id="PRU00339"/>
    </source>
</evidence>
<dbReference type="PROSITE" id="PS50005">
    <property type="entry name" value="TPR"/>
    <property type="match status" value="1"/>
</dbReference>
<dbReference type="AlphaFoldDB" id="A0A8T1TE50"/>